<dbReference type="RefSeq" id="WP_048173176.1">
    <property type="nucleotide sequence ID" value="NZ_CP009506.1"/>
</dbReference>
<dbReference type="InterPro" id="IPR014774">
    <property type="entry name" value="KaiC-like_dom"/>
</dbReference>
<organism evidence="4 5">
    <name type="scientific">Methanosarcina siciliae T4/M</name>
    <dbReference type="NCBI Taxonomy" id="1434120"/>
    <lineage>
        <taxon>Archaea</taxon>
        <taxon>Methanobacteriati</taxon>
        <taxon>Methanobacteriota</taxon>
        <taxon>Stenosarchaea group</taxon>
        <taxon>Methanomicrobia</taxon>
        <taxon>Methanosarcinales</taxon>
        <taxon>Methanosarcinaceae</taxon>
        <taxon>Methanosarcina</taxon>
    </lineage>
</organism>
<evidence type="ECO:0000313" key="5">
    <source>
        <dbReference type="Proteomes" id="UP000033111"/>
    </source>
</evidence>
<proteinExistence type="predicted"/>
<name>A0A0E3L8Z5_9EURY</name>
<dbReference type="GeneID" id="24861553"/>
<keyword evidence="5" id="KW-1185">Reference proteome</keyword>
<dbReference type="PATRIC" id="fig|1434120.4.peg.3488"/>
<keyword evidence="1" id="KW-0547">Nucleotide-binding</keyword>
<keyword evidence="4" id="KW-0966">Cell projection</keyword>
<evidence type="ECO:0000256" key="2">
    <source>
        <dbReference type="ARBA" id="ARBA00022840"/>
    </source>
</evidence>
<dbReference type="HOGENOM" id="CLU_094838_1_0_2"/>
<accession>A0A0E3L8Z5</accession>
<keyword evidence="4" id="KW-0969">Cilium</keyword>
<dbReference type="AlphaFoldDB" id="A0A0E3L8Z5"/>
<evidence type="ECO:0000313" key="4">
    <source>
        <dbReference type="EMBL" id="AKB29381.1"/>
    </source>
</evidence>
<dbReference type="PANTHER" id="PTHR43637">
    <property type="entry name" value="UPF0273 PROTEIN TM_0370"/>
    <property type="match status" value="1"/>
</dbReference>
<evidence type="ECO:0000256" key="1">
    <source>
        <dbReference type="ARBA" id="ARBA00022741"/>
    </source>
</evidence>
<keyword evidence="4" id="KW-0282">Flagellum</keyword>
<dbReference type="Pfam" id="PF06745">
    <property type="entry name" value="ATPase"/>
    <property type="match status" value="1"/>
</dbReference>
<dbReference type="KEGG" id="msw:MSSIT_2662"/>
<dbReference type="SUPFAM" id="SSF52540">
    <property type="entry name" value="P-loop containing nucleoside triphosphate hydrolases"/>
    <property type="match status" value="1"/>
</dbReference>
<protein>
    <submittedName>
        <fullName evidence="4">Flagella-related protein FlaH</fullName>
    </submittedName>
</protein>
<gene>
    <name evidence="4" type="ORF">MSSIT_2662</name>
</gene>
<dbReference type="PANTHER" id="PTHR43637:SF3">
    <property type="entry name" value="FLAGELLA-RELATED PROTEIN H-RELATED"/>
    <property type="match status" value="1"/>
</dbReference>
<dbReference type="Proteomes" id="UP000033111">
    <property type="component" value="Chromosome"/>
</dbReference>
<dbReference type="EMBL" id="CP009506">
    <property type="protein sequence ID" value="AKB29381.1"/>
    <property type="molecule type" value="Genomic_DNA"/>
</dbReference>
<dbReference type="InterPro" id="IPR027417">
    <property type="entry name" value="P-loop_NTPase"/>
</dbReference>
<dbReference type="NCBIfam" id="NF004723">
    <property type="entry name" value="PRK06067.1"/>
    <property type="match status" value="1"/>
</dbReference>
<evidence type="ECO:0000259" key="3">
    <source>
        <dbReference type="Pfam" id="PF06745"/>
    </source>
</evidence>
<keyword evidence="2" id="KW-0067">ATP-binding</keyword>
<reference evidence="4 5" key="1">
    <citation type="submission" date="2014-07" db="EMBL/GenBank/DDBJ databases">
        <title>Methanogenic archaea and the global carbon cycle.</title>
        <authorList>
            <person name="Henriksen J.R."/>
            <person name="Luke J."/>
            <person name="Reinhart S."/>
            <person name="Benedict M.N."/>
            <person name="Youngblut N.D."/>
            <person name="Metcalf M.E."/>
            <person name="Whitaker R.J."/>
            <person name="Metcalf W.W."/>
        </authorList>
    </citation>
    <scope>NUCLEOTIDE SEQUENCE [LARGE SCALE GENOMIC DNA]</scope>
    <source>
        <strain evidence="4 5">T4/M</strain>
    </source>
</reference>
<feature type="domain" description="KaiC-like" evidence="3">
    <location>
        <begin position="13"/>
        <end position="233"/>
    </location>
</feature>
<dbReference type="Gene3D" id="3.40.50.300">
    <property type="entry name" value="P-loop containing nucleotide triphosphate hydrolases"/>
    <property type="match status" value="1"/>
</dbReference>
<dbReference type="GO" id="GO:0005524">
    <property type="term" value="F:ATP binding"/>
    <property type="evidence" value="ECO:0007669"/>
    <property type="project" value="UniProtKB-KW"/>
</dbReference>
<dbReference type="PRINTS" id="PR01874">
    <property type="entry name" value="DNAREPAIRADA"/>
</dbReference>
<sequence>MEENEDKKNIISSGNDEIDKKLGEGIPLGSLVLVEGENDTGKSVLCQQMVYGGLNQLHRIAYYSTENTIKSMLAQMDSLSLDISDFYSWGYFRIFPVHLEGVEWTSEQMKGTLHLVTSHIKNIREKVIIIDSLTMFTTYSAEDNILEFLTSLKNLCDRGYTIFITLHQHAFKEDTLVRIRSACDCHLFLRKEQLTDRYISVMEVSKIRGARKSTGNIVSFEVQPGFGLKIIPISQAKV</sequence>
<dbReference type="OrthoDB" id="63735at2157"/>